<protein>
    <recommendedName>
        <fullName evidence="4">Transglycosylase SLT domain-containing protein</fullName>
    </recommendedName>
</protein>
<evidence type="ECO:0000313" key="6">
    <source>
        <dbReference type="Proteomes" id="UP001157440"/>
    </source>
</evidence>
<feature type="domain" description="Transglycosylase SLT" evidence="4">
    <location>
        <begin position="57"/>
        <end position="152"/>
    </location>
</feature>
<gene>
    <name evidence="5" type="ORF">GCM10007890_16310</name>
</gene>
<dbReference type="AlphaFoldDB" id="A0AA37TKG7"/>
<organism evidence="5 6">
    <name type="scientific">Methylobacterium tardum</name>
    <dbReference type="NCBI Taxonomy" id="374432"/>
    <lineage>
        <taxon>Bacteria</taxon>
        <taxon>Pseudomonadati</taxon>
        <taxon>Pseudomonadota</taxon>
        <taxon>Alphaproteobacteria</taxon>
        <taxon>Hyphomicrobiales</taxon>
        <taxon>Methylobacteriaceae</taxon>
        <taxon>Methylobacterium</taxon>
    </lineage>
</organism>
<dbReference type="PANTHER" id="PTHR37423:SF2">
    <property type="entry name" value="MEMBRANE-BOUND LYTIC MUREIN TRANSGLYCOSYLASE C"/>
    <property type="match status" value="1"/>
</dbReference>
<keyword evidence="3" id="KW-0732">Signal</keyword>
<proteinExistence type="inferred from homology"/>
<evidence type="ECO:0000256" key="1">
    <source>
        <dbReference type="ARBA" id="ARBA00007734"/>
    </source>
</evidence>
<dbReference type="RefSeq" id="WP_238194657.1">
    <property type="nucleotide sequence ID" value="NZ_BPQZ01000002.1"/>
</dbReference>
<evidence type="ECO:0000313" key="5">
    <source>
        <dbReference type="EMBL" id="GLS69618.1"/>
    </source>
</evidence>
<dbReference type="Proteomes" id="UP001157440">
    <property type="component" value="Unassembled WGS sequence"/>
</dbReference>
<comment type="similarity">
    <text evidence="2">Belongs to the virb1 family.</text>
</comment>
<dbReference type="Gene3D" id="1.10.530.10">
    <property type="match status" value="1"/>
</dbReference>
<comment type="caution">
    <text evidence="5">The sequence shown here is derived from an EMBL/GenBank/DDBJ whole genome shotgun (WGS) entry which is preliminary data.</text>
</comment>
<evidence type="ECO:0000256" key="2">
    <source>
        <dbReference type="ARBA" id="ARBA00009387"/>
    </source>
</evidence>
<dbReference type="SUPFAM" id="SSF53955">
    <property type="entry name" value="Lysozyme-like"/>
    <property type="match status" value="1"/>
</dbReference>
<comment type="similarity">
    <text evidence="1">Belongs to the transglycosylase Slt family.</text>
</comment>
<sequence length="255" mass="26647">MRAPFLLLLLVCAAPAQARPATFLAVHALGMAALPPVPPSAAPVPAADARARFLPLIAREAAGTGLPLAVADAVARIESGYDPTVVGSVGEVGLMQVRPTTAAMLGFRGTVAELAAPEINVRYGVRYLAEAWRRADGDLCRALMKYRAGHGSEVMSPLSQLYCARAQAILADPEARVAHASPRPAGPIRFAAGASAAVHRERADPVPATPRSFWEAHRARIARLNAAVVARWRARGWSAERPPAAADPSADPAGG</sequence>
<keyword evidence="6" id="KW-1185">Reference proteome</keyword>
<reference evidence="6" key="1">
    <citation type="journal article" date="2019" name="Int. J. Syst. Evol. Microbiol.">
        <title>The Global Catalogue of Microorganisms (GCM) 10K type strain sequencing project: providing services to taxonomists for standard genome sequencing and annotation.</title>
        <authorList>
            <consortium name="The Broad Institute Genomics Platform"/>
            <consortium name="The Broad Institute Genome Sequencing Center for Infectious Disease"/>
            <person name="Wu L."/>
            <person name="Ma J."/>
        </authorList>
    </citation>
    <scope>NUCLEOTIDE SEQUENCE [LARGE SCALE GENOMIC DNA]</scope>
    <source>
        <strain evidence="6">NBRC 103632</strain>
    </source>
</reference>
<name>A0AA37TKG7_9HYPH</name>
<evidence type="ECO:0000259" key="4">
    <source>
        <dbReference type="Pfam" id="PF01464"/>
    </source>
</evidence>
<dbReference type="InterPro" id="IPR008258">
    <property type="entry name" value="Transglycosylase_SLT_dom_1"/>
</dbReference>
<accession>A0AA37TKG7</accession>
<feature type="chain" id="PRO_5041268677" description="Transglycosylase SLT domain-containing protein" evidence="3">
    <location>
        <begin position="19"/>
        <end position="255"/>
    </location>
</feature>
<feature type="signal peptide" evidence="3">
    <location>
        <begin position="1"/>
        <end position="18"/>
    </location>
</feature>
<dbReference type="PANTHER" id="PTHR37423">
    <property type="entry name" value="SOLUBLE LYTIC MUREIN TRANSGLYCOSYLASE-RELATED"/>
    <property type="match status" value="1"/>
</dbReference>
<dbReference type="Pfam" id="PF01464">
    <property type="entry name" value="SLT"/>
    <property type="match status" value="1"/>
</dbReference>
<dbReference type="EMBL" id="BSPL01000011">
    <property type="protein sequence ID" value="GLS69618.1"/>
    <property type="molecule type" value="Genomic_DNA"/>
</dbReference>
<evidence type="ECO:0000256" key="3">
    <source>
        <dbReference type="SAM" id="SignalP"/>
    </source>
</evidence>
<dbReference type="InterPro" id="IPR023346">
    <property type="entry name" value="Lysozyme-like_dom_sf"/>
</dbReference>